<reference evidence="7 8" key="1">
    <citation type="submission" date="2016-07" db="EMBL/GenBank/DDBJ databases">
        <title>Pervasive Adenine N6-methylation of Active Genes in Fungi.</title>
        <authorList>
            <consortium name="DOE Joint Genome Institute"/>
            <person name="Mondo S.J."/>
            <person name="Dannebaum R.O."/>
            <person name="Kuo R.C."/>
            <person name="Labutti K."/>
            <person name="Haridas S."/>
            <person name="Kuo A."/>
            <person name="Salamov A."/>
            <person name="Ahrendt S.R."/>
            <person name="Lipzen A."/>
            <person name="Sullivan W."/>
            <person name="Andreopoulos W.B."/>
            <person name="Clum A."/>
            <person name="Lindquist E."/>
            <person name="Daum C."/>
            <person name="Ramamoorthy G.K."/>
            <person name="Gryganskyi A."/>
            <person name="Culley D."/>
            <person name="Magnuson J.K."/>
            <person name="James T.Y."/>
            <person name="O'Malley M.A."/>
            <person name="Stajich J.E."/>
            <person name="Spatafora J.W."/>
            <person name="Visel A."/>
            <person name="Grigoriev I.V."/>
        </authorList>
    </citation>
    <scope>NUCLEOTIDE SEQUENCE [LARGE SCALE GENOMIC DNA]</scope>
    <source>
        <strain evidence="7 8">JEL800</strain>
    </source>
</reference>
<dbReference type="STRING" id="329046.A0A1Y2C3T7"/>
<evidence type="ECO:0000313" key="8">
    <source>
        <dbReference type="Proteomes" id="UP000193642"/>
    </source>
</evidence>
<feature type="domain" description="Translation elongation factor EF1B beta/delta subunit guanine nucleotide exchange" evidence="5">
    <location>
        <begin position="198"/>
        <end position="284"/>
    </location>
</feature>
<dbReference type="GO" id="GO:0003746">
    <property type="term" value="F:translation elongation factor activity"/>
    <property type="evidence" value="ECO:0007669"/>
    <property type="project" value="UniProtKB-KW"/>
</dbReference>
<feature type="region of interest" description="Disordered" evidence="4">
    <location>
        <begin position="100"/>
        <end position="157"/>
    </location>
</feature>
<evidence type="ECO:0000256" key="1">
    <source>
        <dbReference type="ARBA" id="ARBA00007411"/>
    </source>
</evidence>
<feature type="domain" description="Elongation factor 1 beta central acidic region eukaryote" evidence="6">
    <location>
        <begin position="162"/>
        <end position="189"/>
    </location>
</feature>
<dbReference type="Pfam" id="PF00736">
    <property type="entry name" value="EF1_GNE"/>
    <property type="match status" value="1"/>
</dbReference>
<evidence type="ECO:0000256" key="2">
    <source>
        <dbReference type="ARBA" id="ARBA00022768"/>
    </source>
</evidence>
<dbReference type="SMART" id="SM00888">
    <property type="entry name" value="EF1_GNE"/>
    <property type="match status" value="1"/>
</dbReference>
<dbReference type="GO" id="GO:0005829">
    <property type="term" value="C:cytosol"/>
    <property type="evidence" value="ECO:0007669"/>
    <property type="project" value="TreeGrafter"/>
</dbReference>
<feature type="compositionally biased region" description="Basic and acidic residues" evidence="4">
    <location>
        <begin position="110"/>
        <end position="121"/>
    </location>
</feature>
<dbReference type="PANTHER" id="PTHR11595:SF21">
    <property type="entry name" value="ELONGATION FACTOR 1-BETA"/>
    <property type="match status" value="1"/>
</dbReference>
<dbReference type="InterPro" id="IPR049720">
    <property type="entry name" value="EF1B_bsu/dsu"/>
</dbReference>
<dbReference type="InterPro" id="IPR036219">
    <property type="entry name" value="eEF-1beta-like_sf"/>
</dbReference>
<dbReference type="GO" id="GO:0005085">
    <property type="term" value="F:guanyl-nucleotide exchange factor activity"/>
    <property type="evidence" value="ECO:0007669"/>
    <property type="project" value="TreeGrafter"/>
</dbReference>
<sequence>MTAQLFSYESVTFPADQQDLVEKGVRAAQRHGGYTFVTVAIPEIKAEAKKAAAKPAEPVKAEVVAVVANVNGPAFSYESVASPAAQQDLVQQGIRAATRNGGYSFTPKTASKEAAPKKSELETAEAVKAPEPIVATVTPASVPAPAPAKKETKKDDDEDFDLFASDDEEEDAEKAALVAQRLKEYNEKKAAKPKPVAKSMVILDVKPWDDETDMKALEESVRGIAMEGLVWGTSKLVAIGYGIKKLQITAVVEDDKVGVDDLSDQIQAFEDYCQSVDVASFNKL</sequence>
<dbReference type="InterPro" id="IPR014038">
    <property type="entry name" value="EF1B_bsu/dsu_GNE"/>
</dbReference>
<keyword evidence="2" id="KW-0251">Elongation factor</keyword>
<evidence type="ECO:0000313" key="7">
    <source>
        <dbReference type="EMBL" id="ORY41689.1"/>
    </source>
</evidence>
<organism evidence="7 8">
    <name type="scientific">Rhizoclosmatium globosum</name>
    <dbReference type="NCBI Taxonomy" id="329046"/>
    <lineage>
        <taxon>Eukaryota</taxon>
        <taxon>Fungi</taxon>
        <taxon>Fungi incertae sedis</taxon>
        <taxon>Chytridiomycota</taxon>
        <taxon>Chytridiomycota incertae sedis</taxon>
        <taxon>Chytridiomycetes</taxon>
        <taxon>Chytridiales</taxon>
        <taxon>Chytriomycetaceae</taxon>
        <taxon>Rhizoclosmatium</taxon>
    </lineage>
</organism>
<dbReference type="OrthoDB" id="331763at2759"/>
<dbReference type="SMART" id="SM01182">
    <property type="entry name" value="EF-1_beta_acid"/>
    <property type="match status" value="1"/>
</dbReference>
<keyword evidence="8" id="KW-1185">Reference proteome</keyword>
<gene>
    <name evidence="7" type="ORF">BCR33DRAFT_852186</name>
</gene>
<dbReference type="GO" id="GO:0005853">
    <property type="term" value="C:eukaryotic translation elongation factor 1 complex"/>
    <property type="evidence" value="ECO:0007669"/>
    <property type="project" value="InterPro"/>
</dbReference>
<comment type="caution">
    <text evidence="7">The sequence shown here is derived from an EMBL/GenBank/DDBJ whole genome shotgun (WGS) entry which is preliminary data.</text>
</comment>
<evidence type="ECO:0000259" key="5">
    <source>
        <dbReference type="SMART" id="SM00888"/>
    </source>
</evidence>
<dbReference type="InterPro" id="IPR018940">
    <property type="entry name" value="EF-1_beta_acid_region_euk"/>
</dbReference>
<accession>A0A1Y2C3T7</accession>
<evidence type="ECO:0000256" key="4">
    <source>
        <dbReference type="SAM" id="MobiDB-lite"/>
    </source>
</evidence>
<dbReference type="Proteomes" id="UP000193642">
    <property type="component" value="Unassembled WGS sequence"/>
</dbReference>
<evidence type="ECO:0008006" key="9">
    <source>
        <dbReference type="Google" id="ProtNLM"/>
    </source>
</evidence>
<dbReference type="Gene3D" id="3.30.70.60">
    <property type="match status" value="1"/>
</dbReference>
<proteinExistence type="inferred from homology"/>
<comment type="similarity">
    <text evidence="1">Belongs to the EF-1-beta/EF-1-delta family.</text>
</comment>
<evidence type="ECO:0000256" key="3">
    <source>
        <dbReference type="ARBA" id="ARBA00022917"/>
    </source>
</evidence>
<dbReference type="PANTHER" id="PTHR11595">
    <property type="entry name" value="EF-HAND AND COILED-COIL DOMAIN-CONTAINING FAMILY MEMBER"/>
    <property type="match status" value="1"/>
</dbReference>
<dbReference type="SUPFAM" id="SSF54984">
    <property type="entry name" value="eEF-1beta-like"/>
    <property type="match status" value="1"/>
</dbReference>
<protein>
    <recommendedName>
        <fullName evidence="9">Translation elongation factor EF1B beta/delta subunit guanine nucleotide exchange domain-containing protein</fullName>
    </recommendedName>
</protein>
<dbReference type="InterPro" id="IPR014717">
    <property type="entry name" value="Transl_elong_EF1B/ribsomal_bS6"/>
</dbReference>
<dbReference type="AlphaFoldDB" id="A0A1Y2C3T7"/>
<dbReference type="FunFam" id="3.30.70.60:FF:000001">
    <property type="entry name" value="Elongation factor 1-beta 1 like"/>
    <property type="match status" value="1"/>
</dbReference>
<evidence type="ECO:0000259" key="6">
    <source>
        <dbReference type="SMART" id="SM01182"/>
    </source>
</evidence>
<feature type="compositionally biased region" description="Low complexity" evidence="4">
    <location>
        <begin position="132"/>
        <end position="143"/>
    </location>
</feature>
<name>A0A1Y2C3T7_9FUNG</name>
<dbReference type="Pfam" id="PF10587">
    <property type="entry name" value="EF-1_beta_acid"/>
    <property type="match status" value="1"/>
</dbReference>
<dbReference type="EMBL" id="MCGO01000031">
    <property type="protein sequence ID" value="ORY41689.1"/>
    <property type="molecule type" value="Genomic_DNA"/>
</dbReference>
<keyword evidence="3" id="KW-0648">Protein biosynthesis</keyword>
<dbReference type="CDD" id="cd00292">
    <property type="entry name" value="EF1B"/>
    <property type="match status" value="1"/>
</dbReference>